<keyword evidence="5" id="KW-0812">Transmembrane</keyword>
<feature type="transmembrane region" description="Helical" evidence="5">
    <location>
        <begin position="133"/>
        <end position="150"/>
    </location>
</feature>
<keyword evidence="6" id="KW-0732">Signal</keyword>
<feature type="chain" id="PRO_5047447858" evidence="6">
    <location>
        <begin position="29"/>
        <end position="486"/>
    </location>
</feature>
<keyword evidence="9" id="KW-1185">Reference proteome</keyword>
<feature type="domain" description="Methyl-accepting transducer" evidence="7">
    <location>
        <begin position="200"/>
        <end position="457"/>
    </location>
</feature>
<keyword evidence="5" id="KW-0472">Membrane</keyword>
<evidence type="ECO:0000313" key="8">
    <source>
        <dbReference type="EMBL" id="MBP2023283.1"/>
    </source>
</evidence>
<dbReference type="SMART" id="SM00283">
    <property type="entry name" value="MA"/>
    <property type="match status" value="1"/>
</dbReference>
<evidence type="ECO:0000256" key="4">
    <source>
        <dbReference type="SAM" id="Coils"/>
    </source>
</evidence>
<evidence type="ECO:0000256" key="3">
    <source>
        <dbReference type="PROSITE-ProRule" id="PRU00284"/>
    </source>
</evidence>
<evidence type="ECO:0000256" key="6">
    <source>
        <dbReference type="SAM" id="SignalP"/>
    </source>
</evidence>
<keyword evidence="1 3" id="KW-0807">Transducer</keyword>
<dbReference type="PANTHER" id="PTHR32089:SF114">
    <property type="entry name" value="METHYL-ACCEPTING CHEMOTAXIS PROTEIN MCPB"/>
    <property type="match status" value="1"/>
</dbReference>
<reference evidence="8 9" key="1">
    <citation type="submission" date="2021-03" db="EMBL/GenBank/DDBJ databases">
        <title>Genomic Encyclopedia of Type Strains, Phase IV (KMG-IV): sequencing the most valuable type-strain genomes for metagenomic binning, comparative biology and taxonomic classification.</title>
        <authorList>
            <person name="Goeker M."/>
        </authorList>
    </citation>
    <scope>NUCLEOTIDE SEQUENCE [LARGE SCALE GENOMIC DNA]</scope>
    <source>
        <strain evidence="8 9">DSM 28650</strain>
    </source>
</reference>
<dbReference type="Gene3D" id="1.10.287.950">
    <property type="entry name" value="Methyl-accepting chemotaxis protein"/>
    <property type="match status" value="1"/>
</dbReference>
<sequence length="486" mass="52723">MNNNSVKSANKNLLIVCALMGVLLSAMAMKTDGVSIIVKSLIFVTILTVIYCSFMYRKNPADKKIKYIVGASFMITHFATTLTTQTPIMFIFAFPILMLFGIYGDKLLISLCLSVVIAVNAINVFSGKFDPKTASAVVIVILFNSIIQYLNTSIIGKTAKENNKYIETLNHDQEEKKKVIDTLVKTAEKLMTSAENLETLSKEASTSLRDASLVVEEISKGAMSQAEDTQRGSEVSEELSKNIDKVVYSSEGLIATTKDTETLKDSGMDILSTLMVNTKESNLAVTSLHSVIEGTNKSAEEISAAINVISSIAEQTNLLALNAAIEAARAGESGRGFSVVAEEIRKLAEQSTASSKIINEVIKSLQVNMSSAFISMEKTSNIIESQTKSIEDTQKVFNNLATYIEKLRDEVEDLNSAGQQMKEKKNHIVNILQSLSALAQENAASTEQAAASSESQAGSMERIIQLNSTLITLSEDLKTIGDTLIS</sequence>
<evidence type="ECO:0000256" key="5">
    <source>
        <dbReference type="SAM" id="Phobius"/>
    </source>
</evidence>
<evidence type="ECO:0000313" key="9">
    <source>
        <dbReference type="Proteomes" id="UP001519308"/>
    </source>
</evidence>
<accession>A0ABS4K674</accession>
<dbReference type="InterPro" id="IPR004090">
    <property type="entry name" value="Chemotax_Me-accpt_rcpt"/>
</dbReference>
<dbReference type="Pfam" id="PF00015">
    <property type="entry name" value="MCPsignal"/>
    <property type="match status" value="1"/>
</dbReference>
<gene>
    <name evidence="8" type="ORF">J2Z44_003120</name>
</gene>
<feature type="coiled-coil region" evidence="4">
    <location>
        <begin position="397"/>
        <end position="424"/>
    </location>
</feature>
<dbReference type="PRINTS" id="PR00260">
    <property type="entry name" value="CHEMTRNSDUCR"/>
</dbReference>
<organism evidence="8 9">
    <name type="scientific">Clostridium punense</name>
    <dbReference type="NCBI Taxonomy" id="1054297"/>
    <lineage>
        <taxon>Bacteria</taxon>
        <taxon>Bacillati</taxon>
        <taxon>Bacillota</taxon>
        <taxon>Clostridia</taxon>
        <taxon>Eubacteriales</taxon>
        <taxon>Clostridiaceae</taxon>
        <taxon>Clostridium</taxon>
    </lineage>
</organism>
<feature type="transmembrane region" description="Helical" evidence="5">
    <location>
        <begin position="107"/>
        <end position="126"/>
    </location>
</feature>
<comment type="similarity">
    <text evidence="2">Belongs to the methyl-accepting chemotaxis (MCP) protein family.</text>
</comment>
<dbReference type="Proteomes" id="UP001519308">
    <property type="component" value="Unassembled WGS sequence"/>
</dbReference>
<feature type="signal peptide" evidence="6">
    <location>
        <begin position="1"/>
        <end position="28"/>
    </location>
</feature>
<evidence type="ECO:0000256" key="1">
    <source>
        <dbReference type="ARBA" id="ARBA00023224"/>
    </source>
</evidence>
<name>A0ABS4K674_9CLOT</name>
<evidence type="ECO:0000256" key="2">
    <source>
        <dbReference type="ARBA" id="ARBA00029447"/>
    </source>
</evidence>
<dbReference type="RefSeq" id="WP_209649771.1">
    <property type="nucleotide sequence ID" value="NZ_JAGGLL010000026.1"/>
</dbReference>
<dbReference type="PANTHER" id="PTHR32089">
    <property type="entry name" value="METHYL-ACCEPTING CHEMOTAXIS PROTEIN MCPB"/>
    <property type="match status" value="1"/>
</dbReference>
<keyword evidence="5" id="KW-1133">Transmembrane helix</keyword>
<dbReference type="SUPFAM" id="SSF58104">
    <property type="entry name" value="Methyl-accepting chemotaxis protein (MCP) signaling domain"/>
    <property type="match status" value="1"/>
</dbReference>
<dbReference type="PROSITE" id="PS50111">
    <property type="entry name" value="CHEMOTAXIS_TRANSDUC_2"/>
    <property type="match status" value="1"/>
</dbReference>
<dbReference type="EMBL" id="JAGGLL010000026">
    <property type="protein sequence ID" value="MBP2023283.1"/>
    <property type="molecule type" value="Genomic_DNA"/>
</dbReference>
<evidence type="ECO:0000259" key="7">
    <source>
        <dbReference type="PROSITE" id="PS50111"/>
    </source>
</evidence>
<proteinExistence type="inferred from homology"/>
<dbReference type="InterPro" id="IPR004089">
    <property type="entry name" value="MCPsignal_dom"/>
</dbReference>
<feature type="transmembrane region" description="Helical" evidence="5">
    <location>
        <begin position="68"/>
        <end position="101"/>
    </location>
</feature>
<feature type="transmembrane region" description="Helical" evidence="5">
    <location>
        <begin position="38"/>
        <end position="56"/>
    </location>
</feature>
<comment type="caution">
    <text evidence="8">The sequence shown here is derived from an EMBL/GenBank/DDBJ whole genome shotgun (WGS) entry which is preliminary data.</text>
</comment>
<keyword evidence="4" id="KW-0175">Coiled coil</keyword>
<protein>
    <submittedName>
        <fullName evidence="8">Methyl-accepting chemotaxis protein</fullName>
    </submittedName>
</protein>